<keyword evidence="2" id="KW-1185">Reference proteome</keyword>
<dbReference type="EMBL" id="BPFZ01000005">
    <property type="protein sequence ID" value="GIU66983.1"/>
    <property type="molecule type" value="Genomic_DNA"/>
</dbReference>
<gene>
    <name evidence="1" type="primary">rusA</name>
    <name evidence="1" type="ORF">PsB1_1137</name>
</gene>
<dbReference type="SUPFAM" id="SSF103084">
    <property type="entry name" value="Holliday junction resolvase RusA"/>
    <property type="match status" value="1"/>
</dbReference>
<reference evidence="1" key="2">
    <citation type="journal article" date="2023" name="ISME Commun">
        <title>Characterization of a bloom-associated alphaproteobacterial lineage, 'Candidatus Phycosocius': insights into freshwater algal-bacterial interactions.</title>
        <authorList>
            <person name="Tanabe Y."/>
            <person name="Yamaguchi H."/>
            <person name="Yoshida M."/>
            <person name="Kai A."/>
            <person name="Okazaki Y."/>
        </authorList>
    </citation>
    <scope>NUCLEOTIDE SEQUENCE</scope>
    <source>
        <strain evidence="1">BOTRYCO-1</strain>
    </source>
</reference>
<dbReference type="InterPro" id="IPR008822">
    <property type="entry name" value="Endonuclease_RusA-like"/>
</dbReference>
<protein>
    <submittedName>
        <fullName evidence="1">Uncharacterized protein</fullName>
    </submittedName>
</protein>
<comment type="caution">
    <text evidence="1">The sequence shown here is derived from an EMBL/GenBank/DDBJ whole genome shotgun (WGS) entry which is preliminary data.</text>
</comment>
<reference evidence="1" key="1">
    <citation type="submission" date="2021-05" db="EMBL/GenBank/DDBJ databases">
        <authorList>
            <person name="Tanabe Y."/>
        </authorList>
    </citation>
    <scope>NUCLEOTIDE SEQUENCE</scope>
    <source>
        <strain evidence="1">BOTRYCO-1</strain>
    </source>
</reference>
<sequence length="125" mass="14315">MDMHGSQSPWKGSGATKGRIIGGMCEFVIHEVTTQSRMYKKKLDQLLRTELKIRPRYGEFEVEIMVDVHAGYPAIDLDNVAKAVLDGIKGAVYFDDAQVMRLLVEKRWAEVECVRVKVWLRQDCN</sequence>
<organism evidence="1 2">
    <name type="scientific">Candidatus Phycosocius spiralis</name>
    <dbReference type="NCBI Taxonomy" id="2815099"/>
    <lineage>
        <taxon>Bacteria</taxon>
        <taxon>Pseudomonadati</taxon>
        <taxon>Pseudomonadota</taxon>
        <taxon>Alphaproteobacteria</taxon>
        <taxon>Caulobacterales</taxon>
        <taxon>Caulobacterales incertae sedis</taxon>
        <taxon>Candidatus Phycosocius</taxon>
    </lineage>
</organism>
<proteinExistence type="predicted"/>
<dbReference type="InterPro" id="IPR036614">
    <property type="entry name" value="RusA-like_sf"/>
</dbReference>
<name>A0ABQ4PVF9_9PROT</name>
<dbReference type="Gene3D" id="3.30.1330.70">
    <property type="entry name" value="Holliday junction resolvase RusA"/>
    <property type="match status" value="1"/>
</dbReference>
<evidence type="ECO:0000313" key="2">
    <source>
        <dbReference type="Proteomes" id="UP001161064"/>
    </source>
</evidence>
<evidence type="ECO:0000313" key="1">
    <source>
        <dbReference type="EMBL" id="GIU66983.1"/>
    </source>
</evidence>
<dbReference type="Pfam" id="PF05866">
    <property type="entry name" value="RusA"/>
    <property type="match status" value="1"/>
</dbReference>
<dbReference type="Proteomes" id="UP001161064">
    <property type="component" value="Unassembled WGS sequence"/>
</dbReference>
<accession>A0ABQ4PVF9</accession>